<dbReference type="OrthoDB" id="5518715at2"/>
<proteinExistence type="predicted"/>
<evidence type="ECO:0000313" key="5">
    <source>
        <dbReference type="Proteomes" id="UP000440224"/>
    </source>
</evidence>
<keyword evidence="5" id="KW-1185">Reference proteome</keyword>
<gene>
    <name evidence="4" type="ORF">GF068_26125</name>
</gene>
<feature type="transmembrane region" description="Helical" evidence="2">
    <location>
        <begin position="223"/>
        <end position="247"/>
    </location>
</feature>
<evidence type="ECO:0000256" key="2">
    <source>
        <dbReference type="SAM" id="Phobius"/>
    </source>
</evidence>
<feature type="chain" id="PRO_5026668694" evidence="3">
    <location>
        <begin position="22"/>
        <end position="273"/>
    </location>
</feature>
<keyword evidence="2" id="KW-0472">Membrane</keyword>
<evidence type="ECO:0000256" key="1">
    <source>
        <dbReference type="SAM" id="MobiDB-lite"/>
    </source>
</evidence>
<dbReference type="EMBL" id="WJIE01000007">
    <property type="protein sequence ID" value="MRG95367.1"/>
    <property type="molecule type" value="Genomic_DNA"/>
</dbReference>
<feature type="signal peptide" evidence="3">
    <location>
        <begin position="1"/>
        <end position="21"/>
    </location>
</feature>
<dbReference type="Proteomes" id="UP000440224">
    <property type="component" value="Unassembled WGS sequence"/>
</dbReference>
<protein>
    <submittedName>
        <fullName evidence="4">Uncharacterized protein</fullName>
    </submittedName>
</protein>
<name>A0A6N7PUX3_9BACT</name>
<dbReference type="RefSeq" id="WP_153822161.1">
    <property type="nucleotide sequence ID" value="NZ_WJIE01000007.1"/>
</dbReference>
<evidence type="ECO:0000313" key="4">
    <source>
        <dbReference type="EMBL" id="MRG95367.1"/>
    </source>
</evidence>
<organism evidence="4 5">
    <name type="scientific">Polyangium spumosum</name>
    <dbReference type="NCBI Taxonomy" id="889282"/>
    <lineage>
        <taxon>Bacteria</taxon>
        <taxon>Pseudomonadati</taxon>
        <taxon>Myxococcota</taxon>
        <taxon>Polyangia</taxon>
        <taxon>Polyangiales</taxon>
        <taxon>Polyangiaceae</taxon>
        <taxon>Polyangium</taxon>
    </lineage>
</organism>
<evidence type="ECO:0000256" key="3">
    <source>
        <dbReference type="SAM" id="SignalP"/>
    </source>
</evidence>
<feature type="transmembrane region" description="Helical" evidence="2">
    <location>
        <begin position="179"/>
        <end position="202"/>
    </location>
</feature>
<feature type="compositionally biased region" description="Low complexity" evidence="1">
    <location>
        <begin position="54"/>
        <end position="71"/>
    </location>
</feature>
<comment type="caution">
    <text evidence="4">The sequence shown here is derived from an EMBL/GenBank/DDBJ whole genome shotgun (WGS) entry which is preliminary data.</text>
</comment>
<keyword evidence="3" id="KW-0732">Signal</keyword>
<feature type="region of interest" description="Disordered" evidence="1">
    <location>
        <begin position="25"/>
        <end position="96"/>
    </location>
</feature>
<keyword evidence="2" id="KW-1133">Transmembrane helix</keyword>
<dbReference type="AlphaFoldDB" id="A0A6N7PUX3"/>
<keyword evidence="2" id="KW-0812">Transmembrane</keyword>
<accession>A0A6N7PUX3</accession>
<reference evidence="4 5" key="1">
    <citation type="submission" date="2019-10" db="EMBL/GenBank/DDBJ databases">
        <title>A soil myxobacterium in the family Polyangiaceae.</title>
        <authorList>
            <person name="Li Y."/>
            <person name="Wang J."/>
        </authorList>
    </citation>
    <scope>NUCLEOTIDE SEQUENCE [LARGE SCALE GENOMIC DNA]</scope>
    <source>
        <strain evidence="4 5">DSM 14734</strain>
    </source>
</reference>
<sequence>MRSFCLVSVLVVHAFVAPAFAQAIPGPQDGPTQPPGAPPTPPVPGQEAPPDPQVPEAAEPTAPPSAIAKPEGTPPAAEPAKEPAVEAPGKGTPRIHIEADRPGVKLLRIDGVVSDREGEGILVRTACEAPCDQIVDGRQKRVFFFGGDGMVPSRSFFLSDVGGDVVAHVDGGSFLGRQLGFLFGGFGGAAMIGGAIMLGIGYGADGATLSGEGKVTQGENKSLTTGGFVTLGVGAALVATGITLVLLNKTEIKLVQATPKSTGVRISGGRILF</sequence>
<feature type="compositionally biased region" description="Pro residues" evidence="1">
    <location>
        <begin position="32"/>
        <end position="53"/>
    </location>
</feature>